<dbReference type="EMBL" id="HBEC01007515">
    <property type="protein sequence ID" value="CAD8283372.1"/>
    <property type="molecule type" value="Transcribed_RNA"/>
</dbReference>
<sequence>MCNAGRAHKSLAPARPHHECTHSPQPPPMVCKADKNHGGAPQDLERLIGLMVDPQAADYAVITGVQIHNWAASMRPGGPPNLELVEPHMLYAVVNGERRELRLDTVPSLTKRQLSHLSHNAAPSGLRVGRGRRTVITETPVEECFKRTMRQPADERLRAMPVPAASPPPQETPPKEPAACRWPSWQTYVSVTGPERVMPLERDVRAPTMDEGDE</sequence>
<feature type="compositionally biased region" description="Pro residues" evidence="1">
    <location>
        <begin position="164"/>
        <end position="176"/>
    </location>
</feature>
<accession>A0A7R9YSE2</accession>
<feature type="region of interest" description="Disordered" evidence="1">
    <location>
        <begin position="160"/>
        <end position="181"/>
    </location>
</feature>
<feature type="region of interest" description="Disordered" evidence="1">
    <location>
        <begin position="1"/>
        <end position="30"/>
    </location>
</feature>
<gene>
    <name evidence="2" type="ORF">CEUR00632_LOCUS3407</name>
</gene>
<dbReference type="AlphaFoldDB" id="A0A7R9YSE2"/>
<reference evidence="2" key="1">
    <citation type="submission" date="2021-01" db="EMBL/GenBank/DDBJ databases">
        <authorList>
            <person name="Corre E."/>
            <person name="Pelletier E."/>
            <person name="Niang G."/>
            <person name="Scheremetjew M."/>
            <person name="Finn R."/>
            <person name="Kale V."/>
            <person name="Holt S."/>
            <person name="Cochrane G."/>
            <person name="Meng A."/>
            <person name="Brown T."/>
            <person name="Cohen L."/>
        </authorList>
    </citation>
    <scope>NUCLEOTIDE SEQUENCE</scope>
    <source>
        <strain evidence="2">CCMP219</strain>
    </source>
</reference>
<proteinExistence type="predicted"/>
<evidence type="ECO:0000313" key="2">
    <source>
        <dbReference type="EMBL" id="CAD8283372.1"/>
    </source>
</evidence>
<protein>
    <submittedName>
        <fullName evidence="2">Uncharacterized protein</fullName>
    </submittedName>
</protein>
<evidence type="ECO:0000256" key="1">
    <source>
        <dbReference type="SAM" id="MobiDB-lite"/>
    </source>
</evidence>
<feature type="region of interest" description="Disordered" evidence="1">
    <location>
        <begin position="194"/>
        <end position="214"/>
    </location>
</feature>
<name>A0A7R9YSE2_9CHLO</name>
<organism evidence="2">
    <name type="scientific">Chlamydomonas euryale</name>
    <dbReference type="NCBI Taxonomy" id="1486919"/>
    <lineage>
        <taxon>Eukaryota</taxon>
        <taxon>Viridiplantae</taxon>
        <taxon>Chlorophyta</taxon>
        <taxon>core chlorophytes</taxon>
        <taxon>Chlorophyceae</taxon>
        <taxon>CS clade</taxon>
        <taxon>Chlamydomonadales</taxon>
        <taxon>Chlamydomonadaceae</taxon>
        <taxon>Chlamydomonas</taxon>
    </lineage>
</organism>